<keyword evidence="4 10" id="KW-0732">Signal</keyword>
<keyword evidence="5" id="KW-0472">Membrane</keyword>
<dbReference type="Pfam" id="PF00021">
    <property type="entry name" value="UPAR_LY6"/>
    <property type="match status" value="1"/>
</dbReference>
<evidence type="ECO:0000313" key="13">
    <source>
        <dbReference type="RefSeq" id="XP_004415166.1"/>
    </source>
</evidence>
<evidence type="ECO:0000256" key="10">
    <source>
        <dbReference type="SAM" id="SignalP"/>
    </source>
</evidence>
<keyword evidence="12" id="KW-1185">Reference proteome</keyword>
<dbReference type="InterPro" id="IPR046354">
    <property type="entry name" value="SPACA4/Bouncer"/>
</dbReference>
<keyword evidence="2" id="KW-1003">Cell membrane</keyword>
<dbReference type="CTD" id="171169"/>
<evidence type="ECO:0000256" key="9">
    <source>
        <dbReference type="ARBA" id="ARBA00029446"/>
    </source>
</evidence>
<keyword evidence="7" id="KW-0325">Glycoprotein</keyword>
<feature type="chain" id="PRO_5015675874" evidence="10">
    <location>
        <begin position="21"/>
        <end position="127"/>
    </location>
</feature>
<dbReference type="GO" id="GO:0035036">
    <property type="term" value="P:sperm-egg recognition"/>
    <property type="evidence" value="ECO:0007669"/>
    <property type="project" value="TreeGrafter"/>
</dbReference>
<dbReference type="Proteomes" id="UP000245340">
    <property type="component" value="Unplaced"/>
</dbReference>
<keyword evidence="6" id="KW-1015">Disulfide bond</keyword>
<feature type="signal peptide" evidence="10">
    <location>
        <begin position="1"/>
        <end position="20"/>
    </location>
</feature>
<accession>A0A2U3WZN3</accession>
<reference evidence="13" key="1">
    <citation type="submission" date="2025-08" db="UniProtKB">
        <authorList>
            <consortium name="RefSeq"/>
        </authorList>
    </citation>
    <scope>IDENTIFICATION</scope>
</reference>
<evidence type="ECO:0000259" key="11">
    <source>
        <dbReference type="Pfam" id="PF00021"/>
    </source>
</evidence>
<comment type="subcellular location">
    <subcellularLocation>
        <location evidence="1">Cell membrane</location>
        <topology evidence="1">Lipid-anchor</topology>
        <topology evidence="1">GPI-anchor</topology>
    </subcellularLocation>
</comment>
<evidence type="ECO:0000256" key="3">
    <source>
        <dbReference type="ARBA" id="ARBA00022622"/>
    </source>
</evidence>
<evidence type="ECO:0000256" key="5">
    <source>
        <dbReference type="ARBA" id="ARBA00023136"/>
    </source>
</evidence>
<dbReference type="PANTHER" id="PTHR47613">
    <property type="entry name" value="SPERM ACROSOME MEMBRANE-ASSOCIATED PROTEIN 4"/>
    <property type="match status" value="1"/>
</dbReference>
<keyword evidence="3" id="KW-0336">GPI-anchor</keyword>
<proteinExistence type="inferred from homology"/>
<dbReference type="AlphaFoldDB" id="A0A2U3WZN3"/>
<dbReference type="KEGG" id="oro:101377471"/>
<dbReference type="PANTHER" id="PTHR47613:SF1">
    <property type="entry name" value="SPERM ACROSOME MEMBRANE-ASSOCIATED PROTEIN 4"/>
    <property type="match status" value="1"/>
</dbReference>
<dbReference type="InterPro" id="IPR016054">
    <property type="entry name" value="LY6_UPA_recep-like"/>
</dbReference>
<keyword evidence="8" id="KW-0449">Lipoprotein</keyword>
<dbReference type="RefSeq" id="XP_004415166.1">
    <property type="nucleotide sequence ID" value="XM_004415109.2"/>
</dbReference>
<evidence type="ECO:0000256" key="1">
    <source>
        <dbReference type="ARBA" id="ARBA00004609"/>
    </source>
</evidence>
<dbReference type="Gene3D" id="2.10.60.10">
    <property type="entry name" value="CD59"/>
    <property type="match status" value="1"/>
</dbReference>
<dbReference type="SUPFAM" id="SSF57302">
    <property type="entry name" value="Snake toxin-like"/>
    <property type="match status" value="1"/>
</dbReference>
<evidence type="ECO:0000256" key="7">
    <source>
        <dbReference type="ARBA" id="ARBA00023180"/>
    </source>
</evidence>
<name>A0A2U3WZN3_ODORO</name>
<feature type="domain" description="UPAR/Ly6" evidence="11">
    <location>
        <begin position="23"/>
        <end position="99"/>
    </location>
</feature>
<evidence type="ECO:0000313" key="12">
    <source>
        <dbReference type="Proteomes" id="UP000245340"/>
    </source>
</evidence>
<dbReference type="GeneID" id="101377471"/>
<evidence type="ECO:0000256" key="8">
    <source>
        <dbReference type="ARBA" id="ARBA00023288"/>
    </source>
</evidence>
<gene>
    <name evidence="13" type="primary">SPACA4</name>
</gene>
<dbReference type="InterPro" id="IPR045860">
    <property type="entry name" value="Snake_toxin-like_sf"/>
</dbReference>
<sequence>MVLGWGLLLLVMALPPGTMGAKDCVFCELTDSKQCPGIHMSCGNDEDCFTGHGVAPGLSPVLNKGCVVSTSCGHEEPVTYMGVTYTLTSICCYGHMCNGAPNPVGGRTEGVVAGLALGVLQLVPYLL</sequence>
<dbReference type="STRING" id="9708.A0A2U3WZN3"/>
<evidence type="ECO:0000256" key="2">
    <source>
        <dbReference type="ARBA" id="ARBA00022475"/>
    </source>
</evidence>
<protein>
    <submittedName>
        <fullName evidence="13">Sperm acrosome membrane-associated protein 4</fullName>
    </submittedName>
</protein>
<evidence type="ECO:0000256" key="4">
    <source>
        <dbReference type="ARBA" id="ARBA00022729"/>
    </source>
</evidence>
<evidence type="ECO:0000256" key="6">
    <source>
        <dbReference type="ARBA" id="ARBA00023157"/>
    </source>
</evidence>
<dbReference type="InParanoid" id="A0A2U3WZN3"/>
<dbReference type="GO" id="GO:0098552">
    <property type="term" value="C:side of membrane"/>
    <property type="evidence" value="ECO:0007669"/>
    <property type="project" value="UniProtKB-KW"/>
</dbReference>
<dbReference type="OrthoDB" id="5962859at2759"/>
<dbReference type="CDD" id="cd23574">
    <property type="entry name" value="TFP_LU_ECD_SPACA4"/>
    <property type="match status" value="1"/>
</dbReference>
<dbReference type="GO" id="GO:0005886">
    <property type="term" value="C:plasma membrane"/>
    <property type="evidence" value="ECO:0007669"/>
    <property type="project" value="UniProtKB-SubCell"/>
</dbReference>
<comment type="similarity">
    <text evidence="9">Belongs to the SPACA4/bouncer family.</text>
</comment>
<organism evidence="12 13">
    <name type="scientific">Odobenus rosmarus divergens</name>
    <name type="common">Pacific walrus</name>
    <dbReference type="NCBI Taxonomy" id="9708"/>
    <lineage>
        <taxon>Eukaryota</taxon>
        <taxon>Metazoa</taxon>
        <taxon>Chordata</taxon>
        <taxon>Craniata</taxon>
        <taxon>Vertebrata</taxon>
        <taxon>Euteleostomi</taxon>
        <taxon>Mammalia</taxon>
        <taxon>Eutheria</taxon>
        <taxon>Laurasiatheria</taxon>
        <taxon>Carnivora</taxon>
        <taxon>Caniformia</taxon>
        <taxon>Pinnipedia</taxon>
        <taxon>Odobenidae</taxon>
        <taxon>Odobenus</taxon>
    </lineage>
</organism>